<evidence type="ECO:0000313" key="2">
    <source>
        <dbReference type="EMBL" id="SMO49439.1"/>
    </source>
</evidence>
<dbReference type="EMBL" id="FXTI01000002">
    <property type="protein sequence ID" value="SMO49439.1"/>
    <property type="molecule type" value="Genomic_DNA"/>
</dbReference>
<reference evidence="2 3" key="1">
    <citation type="submission" date="2017-05" db="EMBL/GenBank/DDBJ databases">
        <authorList>
            <person name="Varghese N."/>
            <person name="Submissions S."/>
        </authorList>
    </citation>
    <scope>NUCLEOTIDE SEQUENCE [LARGE SCALE GENOMIC DNA]</scope>
    <source>
        <strain evidence="2 3">DSM 45474</strain>
    </source>
</reference>
<proteinExistence type="predicted"/>
<evidence type="ECO:0000313" key="3">
    <source>
        <dbReference type="Proteomes" id="UP000315636"/>
    </source>
</evidence>
<accession>A0A521BQQ7</accession>
<dbReference type="Pfam" id="PF22790">
    <property type="entry name" value="YkoP"/>
    <property type="match status" value="1"/>
</dbReference>
<dbReference type="Proteomes" id="UP000315636">
    <property type="component" value="Unassembled WGS sequence"/>
</dbReference>
<evidence type="ECO:0000259" key="1">
    <source>
        <dbReference type="Pfam" id="PF22790"/>
    </source>
</evidence>
<sequence>MVTGTFLTAWRWVDKIYYGITRLQYVDQSNQNLFRIVIKPYRGEPLKTRDGVWLKKGDWYAKLHLHNLRIAQLLRENTEHHSGIRDELLIIREIRKSFPALTEYLEHHPHGKSVHVLLGTTFLYHGSKRLGFDVQELPSAFRAWMKSLFLQCILLCCHPQGWRRLQQQKDKWIPKRVFISKEQLNQRYKMRGCDYG</sequence>
<dbReference type="InterPro" id="IPR054467">
    <property type="entry name" value="YkoP-like_dom"/>
</dbReference>
<feature type="domain" description="YkoP-like" evidence="1">
    <location>
        <begin position="5"/>
        <end position="188"/>
    </location>
</feature>
<protein>
    <recommendedName>
        <fullName evidence="1">YkoP-like domain-containing protein</fullName>
    </recommendedName>
</protein>
<dbReference type="AlphaFoldDB" id="A0A521BQQ7"/>
<gene>
    <name evidence="2" type="ORF">SAMN06264849_102315</name>
</gene>
<keyword evidence="3" id="KW-1185">Reference proteome</keyword>
<dbReference type="RefSeq" id="WP_142504603.1">
    <property type="nucleotide sequence ID" value="NZ_FXTI01000002.1"/>
</dbReference>
<organism evidence="2 3">
    <name type="scientific">Melghirimyces algeriensis</name>
    <dbReference type="NCBI Taxonomy" id="910412"/>
    <lineage>
        <taxon>Bacteria</taxon>
        <taxon>Bacillati</taxon>
        <taxon>Bacillota</taxon>
        <taxon>Bacilli</taxon>
        <taxon>Bacillales</taxon>
        <taxon>Thermoactinomycetaceae</taxon>
        <taxon>Melghirimyces</taxon>
    </lineage>
</organism>
<name>A0A521BQQ7_9BACL</name>
<dbReference type="OrthoDB" id="1951946at2"/>